<feature type="region of interest" description="Disordered" evidence="1">
    <location>
        <begin position="552"/>
        <end position="601"/>
    </location>
</feature>
<feature type="region of interest" description="Disordered" evidence="1">
    <location>
        <begin position="434"/>
        <end position="530"/>
    </location>
</feature>
<feature type="region of interest" description="Disordered" evidence="1">
    <location>
        <begin position="341"/>
        <end position="363"/>
    </location>
</feature>
<feature type="compositionally biased region" description="Low complexity" evidence="1">
    <location>
        <begin position="468"/>
        <end position="479"/>
    </location>
</feature>
<feature type="compositionally biased region" description="Polar residues" evidence="1">
    <location>
        <begin position="906"/>
        <end position="927"/>
    </location>
</feature>
<evidence type="ECO:0000313" key="3">
    <source>
        <dbReference type="Proteomes" id="UP000230423"/>
    </source>
</evidence>
<proteinExistence type="predicted"/>
<feature type="compositionally biased region" description="Polar residues" evidence="1">
    <location>
        <begin position="341"/>
        <end position="354"/>
    </location>
</feature>
<feature type="region of interest" description="Disordered" evidence="1">
    <location>
        <begin position="860"/>
        <end position="879"/>
    </location>
</feature>
<protein>
    <submittedName>
        <fullName evidence="2">Uncharacterized protein</fullName>
    </submittedName>
</protein>
<dbReference type="EMBL" id="KZ345423">
    <property type="protein sequence ID" value="PIO73600.1"/>
    <property type="molecule type" value="Genomic_DNA"/>
</dbReference>
<feature type="compositionally biased region" description="Low complexity" evidence="1">
    <location>
        <begin position="162"/>
        <end position="182"/>
    </location>
</feature>
<sequence length="1347" mass="145993">MRSELSILIVCFLVNNELNATSSLLPVRERREAEARIRSRRSRDDNRERNCQSLNTSWFECFSQDIFECTKISKRIDILYYNKCIAVVSLWDEWGHSKNLDRSKCIISIDRRYLNCSTTRSTVPQPRPSILSTPTSTEQPNPHRPGTAHEEASKSVSHKTTRTTATAFSTIVEQTTSSARSTETSEDLSTPSVRTQPTTLHINFTVTKKTETSDHISGSTQSIRTLATVSSTQFSTLSTSVSKKDQTSNGFTSPMEEMTTEMPPSSDFTSQRLSCAWEATYLLTVPPQEERQDNRSSSFGTSTFSVANSTRPNVHKITVPSTETSAVPSTFSSFTLFYGTTTNDEPTSSGTRTGRNPERQHECHSVDSKGLHKVCGDKVDCPEIPWCVQLYSHKKCIYINCVCEDWEYCRNLGESCATPSITICYLPCPTSQRTTLPRPAPQHQPTTPPLSNRISTEPPSKPRDAETSGSVSYRSGYRGHNTTATQISLRRKVSPFPSSVNQTESTAGRAKTSEGPPTSSVVSTSSKPTYATTGEKVAYKSSVTKHNTTTIITTTREKISPFHSSVNQKESSAGPAKTSEGLSTPSSAVSTPKKPSYGTTGESVAYKSSVTRHNTTTIIITTREKTSPFHSSVDQTESTARRAKTSEGLSTPSSVVSTPKIPSYGTTGESVSYKSNLTRHNTTSTQMSPRIKVSPFPSSVKTTESTAGPAKKSEGLSTPSSVVSTPSKLLYATTGKSAAYKSSVTRHNTTTIIMTTRERTSPFHSSVSQTESIAGPAKKSEGLPTTFSAVSTRPSFSYGKITGSKETETSEYISESTETVHTLSIARSTLRPSSVGVAEEEQRSTGSSVSRKLLTLMTSRATSMKQEPTSSSQPSSDTTLKEGAYYHTIPAQNSKTTRTTNAAITGKQSANWSTVQKRSFPSQQKTSGKGDRVRVSGSRRRTTAALPSSTIFTISSSWISSLGIEPSLTTKPLSKKNTSTSTSFSPTTPPPMTKRVATSTLSAGHESPESLSSARKGVVNSSSAEVSSREPSHLTVINKIKSTSEDYATLEHETSSSPNSTHVGSEAFAATETFSTLETKTPSFEKITTEMWPSSIVISDRSSDVSQEVDSSFVTVSASEDRQNNSLLSTGADSIPSTSHAANTTTQTPRNIAIPSSQSTTSGLTNAPSALSLFNQMTSSQAATLPRKHANTLNSSITHPHKGIAYDHSHSTATRAKHTRTLSTSKHTSTPSAAHLRTIRHFEEGLLTKSVVTSQSLVSDRSTTGRADSFVEKGPTRRSLPHWTDRKASSFRNFTRHPTAQQALTSAYNDGTASNAKTEPFPTRYVTSSNYGKKTIQLQQTTTGSFD</sequence>
<feature type="compositionally biased region" description="Polar residues" evidence="1">
    <location>
        <begin position="449"/>
        <end position="458"/>
    </location>
</feature>
<accession>A0A2G9UVQ7</accession>
<feature type="compositionally biased region" description="Polar residues" evidence="1">
    <location>
        <begin position="696"/>
        <end position="706"/>
    </location>
</feature>
<name>A0A2G9UVQ7_TELCI</name>
<feature type="compositionally biased region" description="Polar residues" evidence="1">
    <location>
        <begin position="580"/>
        <end position="590"/>
    </location>
</feature>
<feature type="compositionally biased region" description="Polar residues" evidence="1">
    <location>
        <begin position="628"/>
        <end position="638"/>
    </location>
</feature>
<feature type="compositionally biased region" description="Polar residues" evidence="1">
    <location>
        <begin position="119"/>
        <end position="140"/>
    </location>
</feature>
<feature type="region of interest" description="Disordered" evidence="1">
    <location>
        <begin position="968"/>
        <end position="1033"/>
    </location>
</feature>
<dbReference type="Proteomes" id="UP000230423">
    <property type="component" value="Unassembled WGS sequence"/>
</dbReference>
<organism evidence="2 3">
    <name type="scientific">Teladorsagia circumcincta</name>
    <name type="common">Brown stomach worm</name>
    <name type="synonym">Ostertagia circumcincta</name>
    <dbReference type="NCBI Taxonomy" id="45464"/>
    <lineage>
        <taxon>Eukaryota</taxon>
        <taxon>Metazoa</taxon>
        <taxon>Ecdysozoa</taxon>
        <taxon>Nematoda</taxon>
        <taxon>Chromadorea</taxon>
        <taxon>Rhabditida</taxon>
        <taxon>Rhabditina</taxon>
        <taxon>Rhabditomorpha</taxon>
        <taxon>Strongyloidea</taxon>
        <taxon>Trichostrongylidae</taxon>
        <taxon>Teladorsagia</taxon>
    </lineage>
</organism>
<feature type="region of interest" description="Disordered" evidence="1">
    <location>
        <begin position="830"/>
        <end position="852"/>
    </location>
</feature>
<feature type="region of interest" description="Disordered" evidence="1">
    <location>
        <begin position="119"/>
        <end position="194"/>
    </location>
</feature>
<feature type="region of interest" description="Disordered" evidence="1">
    <location>
        <begin position="906"/>
        <end position="943"/>
    </location>
</feature>
<evidence type="ECO:0000256" key="1">
    <source>
        <dbReference type="SAM" id="MobiDB-lite"/>
    </source>
</evidence>
<feature type="region of interest" description="Disordered" evidence="1">
    <location>
        <begin position="240"/>
        <end position="269"/>
    </location>
</feature>
<keyword evidence="3" id="KW-1185">Reference proteome</keyword>
<feature type="compositionally biased region" description="Low complexity" evidence="1">
    <location>
        <begin position="868"/>
        <end position="878"/>
    </location>
</feature>
<evidence type="ECO:0000313" key="2">
    <source>
        <dbReference type="EMBL" id="PIO73600.1"/>
    </source>
</evidence>
<feature type="compositionally biased region" description="Polar residues" evidence="1">
    <location>
        <begin position="647"/>
        <end position="657"/>
    </location>
</feature>
<feature type="region of interest" description="Disordered" evidence="1">
    <location>
        <begin position="626"/>
        <end position="723"/>
    </location>
</feature>
<feature type="compositionally biased region" description="Low complexity" evidence="1">
    <location>
        <begin position="516"/>
        <end position="526"/>
    </location>
</feature>
<feature type="region of interest" description="Disordered" evidence="1">
    <location>
        <begin position="759"/>
        <end position="786"/>
    </location>
</feature>
<feature type="compositionally biased region" description="Polar residues" evidence="1">
    <location>
        <begin position="496"/>
        <end position="506"/>
    </location>
</feature>
<feature type="compositionally biased region" description="Pro residues" evidence="1">
    <location>
        <begin position="438"/>
        <end position="448"/>
    </location>
</feature>
<reference evidence="2 3" key="1">
    <citation type="submission" date="2015-09" db="EMBL/GenBank/DDBJ databases">
        <title>Draft genome of the parasitic nematode Teladorsagia circumcincta isolate WARC Sus (inbred).</title>
        <authorList>
            <person name="Mitreva M."/>
        </authorList>
    </citation>
    <scope>NUCLEOTIDE SEQUENCE [LARGE SCALE GENOMIC DNA]</scope>
    <source>
        <strain evidence="2 3">S</strain>
    </source>
</reference>
<feature type="compositionally biased region" description="Low complexity" evidence="1">
    <location>
        <begin position="969"/>
        <end position="986"/>
    </location>
</feature>
<gene>
    <name evidence="2" type="ORF">TELCIR_04426</name>
</gene>
<feature type="region of interest" description="Disordered" evidence="1">
    <location>
        <begin position="1124"/>
        <end position="1165"/>
    </location>
</feature>
<feature type="compositionally biased region" description="Polar residues" evidence="1">
    <location>
        <begin position="240"/>
        <end position="252"/>
    </location>
</feature>
<feature type="compositionally biased region" description="Polar residues" evidence="1">
    <location>
        <begin position="664"/>
        <end position="688"/>
    </location>
</feature>
<feature type="compositionally biased region" description="Polar residues" evidence="1">
    <location>
        <begin position="762"/>
        <end position="772"/>
    </location>
</feature>
<feature type="compositionally biased region" description="Polar residues" evidence="1">
    <location>
        <begin position="562"/>
        <end position="571"/>
    </location>
</feature>